<accession>A8M7E6</accession>
<dbReference type="EMBL" id="CP000850">
    <property type="protein sequence ID" value="ABV98819.1"/>
    <property type="molecule type" value="Genomic_DNA"/>
</dbReference>
<evidence type="ECO:0000313" key="2">
    <source>
        <dbReference type="EMBL" id="ABV98819.1"/>
    </source>
</evidence>
<dbReference type="KEGG" id="saq:Sare_2995"/>
<dbReference type="HOGENOM" id="CLU_2920008_0_0_11"/>
<feature type="transmembrane region" description="Helical" evidence="1">
    <location>
        <begin position="26"/>
        <end position="47"/>
    </location>
</feature>
<keyword evidence="1" id="KW-0472">Membrane</keyword>
<organism evidence="2">
    <name type="scientific">Salinispora arenicola (strain CNS-205)</name>
    <dbReference type="NCBI Taxonomy" id="391037"/>
    <lineage>
        <taxon>Bacteria</taxon>
        <taxon>Bacillati</taxon>
        <taxon>Actinomycetota</taxon>
        <taxon>Actinomycetes</taxon>
        <taxon>Micromonosporales</taxon>
        <taxon>Micromonosporaceae</taxon>
        <taxon>Salinispora</taxon>
    </lineage>
</organism>
<evidence type="ECO:0000256" key="1">
    <source>
        <dbReference type="SAM" id="Phobius"/>
    </source>
</evidence>
<keyword evidence="1" id="KW-1133">Transmembrane helix</keyword>
<dbReference type="PATRIC" id="fig|391037.6.peg.3028"/>
<dbReference type="AlphaFoldDB" id="A8M7E6"/>
<reference evidence="2" key="1">
    <citation type="submission" date="2007-10" db="EMBL/GenBank/DDBJ databases">
        <title>Complete sequence of Salinispora arenicola CNS-205.</title>
        <authorList>
            <consortium name="US DOE Joint Genome Institute"/>
            <person name="Copeland A."/>
            <person name="Lucas S."/>
            <person name="Lapidus A."/>
            <person name="Barry K."/>
            <person name="Glavina del Rio T."/>
            <person name="Dalin E."/>
            <person name="Tice H."/>
            <person name="Pitluck S."/>
            <person name="Foster B."/>
            <person name="Schmutz J."/>
            <person name="Larimer F."/>
            <person name="Land M."/>
            <person name="Hauser L."/>
            <person name="Kyrpides N."/>
            <person name="Ivanova N."/>
            <person name="Jensen P.R."/>
            <person name="Moore B.S."/>
            <person name="Penn K."/>
            <person name="Jenkins C."/>
            <person name="Udwary D."/>
            <person name="Xiang L."/>
            <person name="Gontang E."/>
            <person name="Richardson P."/>
        </authorList>
    </citation>
    <scope>NUCLEOTIDE SEQUENCE [LARGE SCALE GENOMIC DNA]</scope>
    <source>
        <strain evidence="2">CNS-205</strain>
    </source>
</reference>
<gene>
    <name evidence="2" type="ordered locus">Sare_2995</name>
</gene>
<proteinExistence type="predicted"/>
<keyword evidence="1" id="KW-0812">Transmembrane</keyword>
<name>A8M7E6_SALAI</name>
<protein>
    <submittedName>
        <fullName evidence="2">Uncharacterized protein</fullName>
    </submittedName>
</protein>
<sequence length="61" mass="6635">MVYAASRGIGRELPARRVRSGPRTGTHWLVAGWLMPPLAVGVAPAFWLDIADLPDGHALTW</sequence>